<evidence type="ECO:0000256" key="11">
    <source>
        <dbReference type="ARBA" id="ARBA00023303"/>
    </source>
</evidence>
<comment type="caution">
    <text evidence="14">The sequence shown here is derived from an EMBL/GenBank/DDBJ whole genome shotgun (WGS) entry which is preliminary data.</text>
</comment>
<dbReference type="OrthoDB" id="6436100at2759"/>
<dbReference type="Gene3D" id="1.10.287.770">
    <property type="entry name" value="YojJ-like"/>
    <property type="match status" value="1"/>
</dbReference>
<dbReference type="EMBL" id="NNAY01000116">
    <property type="protein sequence ID" value="OXU30820.1"/>
    <property type="molecule type" value="Genomic_DNA"/>
</dbReference>
<keyword evidence="6 13" id="KW-1133">Transmembrane helix</keyword>
<keyword evidence="3 12" id="KW-0813">Transport</keyword>
<comment type="subcellular location">
    <subcellularLocation>
        <location evidence="1">Membrane</location>
        <topology evidence="1">Multi-pass membrane protein</topology>
    </subcellularLocation>
</comment>
<organism evidence="14 15">
    <name type="scientific">Trichomalopsis sarcophagae</name>
    <dbReference type="NCBI Taxonomy" id="543379"/>
    <lineage>
        <taxon>Eukaryota</taxon>
        <taxon>Metazoa</taxon>
        <taxon>Ecdysozoa</taxon>
        <taxon>Arthropoda</taxon>
        <taxon>Hexapoda</taxon>
        <taxon>Insecta</taxon>
        <taxon>Pterygota</taxon>
        <taxon>Neoptera</taxon>
        <taxon>Endopterygota</taxon>
        <taxon>Hymenoptera</taxon>
        <taxon>Apocrita</taxon>
        <taxon>Proctotrupomorpha</taxon>
        <taxon>Chalcidoidea</taxon>
        <taxon>Pteromalidae</taxon>
        <taxon>Pteromalinae</taxon>
        <taxon>Trichomalopsis</taxon>
    </lineage>
</organism>
<dbReference type="STRING" id="543379.A0A232FJV4"/>
<keyword evidence="7" id="KW-0915">Sodium</keyword>
<feature type="transmembrane region" description="Helical" evidence="13">
    <location>
        <begin position="450"/>
        <end position="473"/>
    </location>
</feature>
<dbReference type="PRINTS" id="PR01078">
    <property type="entry name" value="AMINACHANNEL"/>
</dbReference>
<evidence type="ECO:0000256" key="7">
    <source>
        <dbReference type="ARBA" id="ARBA00023053"/>
    </source>
</evidence>
<dbReference type="PANTHER" id="PTHR11690">
    <property type="entry name" value="AMILORIDE-SENSITIVE SODIUM CHANNEL-RELATED"/>
    <property type="match status" value="1"/>
</dbReference>
<evidence type="ECO:0000256" key="13">
    <source>
        <dbReference type="SAM" id="Phobius"/>
    </source>
</evidence>
<evidence type="ECO:0000256" key="10">
    <source>
        <dbReference type="ARBA" id="ARBA00023201"/>
    </source>
</evidence>
<evidence type="ECO:0000256" key="3">
    <source>
        <dbReference type="ARBA" id="ARBA00022448"/>
    </source>
</evidence>
<reference evidence="14 15" key="1">
    <citation type="journal article" date="2017" name="Curr. Biol.">
        <title>The Evolution of Venom by Co-option of Single-Copy Genes.</title>
        <authorList>
            <person name="Martinson E.O."/>
            <person name="Mrinalini"/>
            <person name="Kelkar Y.D."/>
            <person name="Chang C.H."/>
            <person name="Werren J.H."/>
        </authorList>
    </citation>
    <scope>NUCLEOTIDE SEQUENCE [LARGE SCALE GENOMIC DNA]</scope>
    <source>
        <strain evidence="14 15">Alberta</strain>
        <tissue evidence="14">Whole body</tissue>
    </source>
</reference>
<dbReference type="AlphaFoldDB" id="A0A232FJV4"/>
<evidence type="ECO:0000256" key="6">
    <source>
        <dbReference type="ARBA" id="ARBA00022989"/>
    </source>
</evidence>
<keyword evidence="9 13" id="KW-0472">Membrane</keyword>
<dbReference type="Proteomes" id="UP000215335">
    <property type="component" value="Unassembled WGS sequence"/>
</dbReference>
<keyword evidence="5 12" id="KW-0812">Transmembrane</keyword>
<evidence type="ECO:0000256" key="12">
    <source>
        <dbReference type="RuleBase" id="RU000679"/>
    </source>
</evidence>
<dbReference type="GO" id="GO:0005886">
    <property type="term" value="C:plasma membrane"/>
    <property type="evidence" value="ECO:0007669"/>
    <property type="project" value="TreeGrafter"/>
</dbReference>
<evidence type="ECO:0000256" key="5">
    <source>
        <dbReference type="ARBA" id="ARBA00022692"/>
    </source>
</evidence>
<evidence type="ECO:0000256" key="4">
    <source>
        <dbReference type="ARBA" id="ARBA00022461"/>
    </source>
</evidence>
<protein>
    <recommendedName>
        <fullName evidence="16">Sodium channel protein Nach</fullName>
    </recommendedName>
</protein>
<keyword evidence="10 12" id="KW-0739">Sodium transport</keyword>
<keyword evidence="15" id="KW-1185">Reference proteome</keyword>
<dbReference type="InterPro" id="IPR001873">
    <property type="entry name" value="ENaC"/>
</dbReference>
<keyword evidence="11 12" id="KW-0407">Ion channel</keyword>
<feature type="transmembrane region" description="Helical" evidence="13">
    <location>
        <begin position="41"/>
        <end position="62"/>
    </location>
</feature>
<evidence type="ECO:0000256" key="8">
    <source>
        <dbReference type="ARBA" id="ARBA00023065"/>
    </source>
</evidence>
<keyword evidence="8 12" id="KW-0406">Ion transport</keyword>
<evidence type="ECO:0000256" key="2">
    <source>
        <dbReference type="ARBA" id="ARBA00007193"/>
    </source>
</evidence>
<evidence type="ECO:0008006" key="16">
    <source>
        <dbReference type="Google" id="ProtNLM"/>
    </source>
</evidence>
<gene>
    <name evidence="14" type="ORF">TSAR_006312</name>
</gene>
<evidence type="ECO:0000256" key="9">
    <source>
        <dbReference type="ARBA" id="ARBA00023136"/>
    </source>
</evidence>
<sequence length="482" mass="55283">MTLERHKIWHSLIQVYREFAKESSVHGIKYTIQAKTTIERLLWLIVVVISLVCSGQLANQFYERHKSANMRTTVVTNQFPSLKLAIPAVTLCQGHLVSAERLRPFLTMQKRLYLPRGLTIDDFEQGLRYLREIVYPSNHFSDELEKLQRILNANRMSLPQLLEQISPNCTDLLVTCMYEGRNESCDKLFVPILTSYGICCSFNNAVQRRWQPAFTRYTPKANRDLYSINFGSRYILSVLLKPYNTSDRIASITYGDGYKVLIHERYTRPGPNAVEFMAGEAYETVVGLYGTYLTSSPEVLSLSSSQRDCGASFKSKIYRAENCYMKCRNVAIQGLCNCMPFYSNDMDRRDTICNLTNIPCLARIISEIYSKTLRDCDCLPDCENTKYTVSITGEPLNAARFKPGKFYNKAREYPNSTALHITFAGQAAVLERRELVLSWINLVSSLGGVFSLFLGCSFISVIEFFYFFVFQLVRKLQTRRAQ</sequence>
<evidence type="ECO:0000256" key="1">
    <source>
        <dbReference type="ARBA" id="ARBA00004141"/>
    </source>
</evidence>
<keyword evidence="4 12" id="KW-0894">Sodium channel</keyword>
<comment type="similarity">
    <text evidence="2 12">Belongs to the amiloride-sensitive sodium channel (TC 1.A.6) family.</text>
</comment>
<dbReference type="Pfam" id="PF00858">
    <property type="entry name" value="ASC"/>
    <property type="match status" value="1"/>
</dbReference>
<dbReference type="PANTHER" id="PTHR11690:SF237">
    <property type="entry name" value="PICKPOCKET 16-RELATED"/>
    <property type="match status" value="1"/>
</dbReference>
<name>A0A232FJV4_9HYME</name>
<accession>A0A232FJV4</accession>
<evidence type="ECO:0000313" key="15">
    <source>
        <dbReference type="Proteomes" id="UP000215335"/>
    </source>
</evidence>
<dbReference type="Gene3D" id="2.60.470.10">
    <property type="entry name" value="Acid-sensing ion channels like domains"/>
    <property type="match status" value="1"/>
</dbReference>
<proteinExistence type="inferred from homology"/>
<dbReference type="GO" id="GO:0015280">
    <property type="term" value="F:ligand-gated sodium channel activity"/>
    <property type="evidence" value="ECO:0007669"/>
    <property type="project" value="TreeGrafter"/>
</dbReference>
<evidence type="ECO:0000313" key="14">
    <source>
        <dbReference type="EMBL" id="OXU30820.1"/>
    </source>
</evidence>